<dbReference type="GO" id="GO:0008395">
    <property type="term" value="F:steroid hydroxylase activity"/>
    <property type="evidence" value="ECO:0007669"/>
    <property type="project" value="TreeGrafter"/>
</dbReference>
<sequence>MDSTVDLGDPAAYVKGPPFELWDRMRADAPIQHSTSAYLGIDFWSVTGYHEIRSVLSDGETFASRYGAFLGFGPQTPDPAGQRMLVVTDGPRRQALRSTMQRYFSPQWAKAHRSGLAEKFRAALSERDDVLDFASDYAWRIPMLATCSSLSLPEMETDRLCALTDGVLTEEGVGAIAARAEIFAYFRKLVEARKDIAIDDVVAAMLSGVSDGALSTDDVVLNLLSLLVAGNETSRLALTGAVVAFAQHPDQWDRLRRCRELIPKAVDEILRWTSPGLHVSRTVLQDAEIGGVNIPSGATVAAWLPAGNRDPIVFDEPHIFDVGRNGRPHLSMGHGPHHCIGAALSRVEVAALLDATLDSVEAFELVSPPRYTNSITVSGFTEALVRLH</sequence>
<dbReference type="GO" id="GO:0036199">
    <property type="term" value="F:cholest-4-en-3-one 26-monooxygenase activity"/>
    <property type="evidence" value="ECO:0007669"/>
    <property type="project" value="TreeGrafter"/>
</dbReference>
<dbReference type="InterPro" id="IPR002397">
    <property type="entry name" value="Cyt_P450_B"/>
</dbReference>
<dbReference type="PRINTS" id="PR00359">
    <property type="entry name" value="BP450"/>
</dbReference>
<dbReference type="GO" id="GO:0020037">
    <property type="term" value="F:heme binding"/>
    <property type="evidence" value="ECO:0007669"/>
    <property type="project" value="InterPro"/>
</dbReference>
<dbReference type="PANTHER" id="PTHR46696:SF4">
    <property type="entry name" value="BIOTIN BIOSYNTHESIS CYTOCHROME P450"/>
    <property type="match status" value="1"/>
</dbReference>
<dbReference type="EMBL" id="QGHB01000028">
    <property type="protein sequence ID" value="PWK78542.1"/>
    <property type="molecule type" value="Genomic_DNA"/>
</dbReference>
<comment type="caution">
    <text evidence="2">The sequence shown here is derived from an EMBL/GenBank/DDBJ whole genome shotgun (WGS) entry which is preliminary data.</text>
</comment>
<dbReference type="SUPFAM" id="SSF48264">
    <property type="entry name" value="Cytochrome P450"/>
    <property type="match status" value="1"/>
</dbReference>
<dbReference type="Proteomes" id="UP000246005">
    <property type="component" value="Unassembled WGS sequence"/>
</dbReference>
<dbReference type="Pfam" id="PF00067">
    <property type="entry name" value="p450"/>
    <property type="match status" value="1"/>
</dbReference>
<evidence type="ECO:0000313" key="3">
    <source>
        <dbReference type="Proteomes" id="UP000246005"/>
    </source>
</evidence>
<dbReference type="InterPro" id="IPR001128">
    <property type="entry name" value="Cyt_P450"/>
</dbReference>
<evidence type="ECO:0000256" key="1">
    <source>
        <dbReference type="ARBA" id="ARBA00010617"/>
    </source>
</evidence>
<evidence type="ECO:0000313" key="2">
    <source>
        <dbReference type="EMBL" id="PWK78542.1"/>
    </source>
</evidence>
<dbReference type="GO" id="GO:0006707">
    <property type="term" value="P:cholesterol catabolic process"/>
    <property type="evidence" value="ECO:0007669"/>
    <property type="project" value="TreeGrafter"/>
</dbReference>
<protein>
    <submittedName>
        <fullName evidence="2">Hydroxylation protein CepL</fullName>
    </submittedName>
</protein>
<name>A0A316HU98_9PSEU</name>
<dbReference type="PANTHER" id="PTHR46696">
    <property type="entry name" value="P450, PUTATIVE (EUROFUNG)-RELATED"/>
    <property type="match status" value="1"/>
</dbReference>
<dbReference type="Gene3D" id="1.10.630.10">
    <property type="entry name" value="Cytochrome P450"/>
    <property type="match status" value="1"/>
</dbReference>
<organism evidence="2 3">
    <name type="scientific">Lentzea atacamensis</name>
    <dbReference type="NCBI Taxonomy" id="531938"/>
    <lineage>
        <taxon>Bacteria</taxon>
        <taxon>Bacillati</taxon>
        <taxon>Actinomycetota</taxon>
        <taxon>Actinomycetes</taxon>
        <taxon>Pseudonocardiales</taxon>
        <taxon>Pseudonocardiaceae</taxon>
        <taxon>Lentzea</taxon>
    </lineage>
</organism>
<dbReference type="InterPro" id="IPR036396">
    <property type="entry name" value="Cyt_P450_sf"/>
</dbReference>
<accession>A0A316HU98</accession>
<proteinExistence type="inferred from homology"/>
<comment type="similarity">
    <text evidence="1">Belongs to the cytochrome P450 family.</text>
</comment>
<dbReference type="GO" id="GO:0005506">
    <property type="term" value="F:iron ion binding"/>
    <property type="evidence" value="ECO:0007669"/>
    <property type="project" value="InterPro"/>
</dbReference>
<gene>
    <name evidence="2" type="ORF">C8D88_1284</name>
</gene>
<reference evidence="2 3" key="1">
    <citation type="submission" date="2018-05" db="EMBL/GenBank/DDBJ databases">
        <title>Genomic Encyclopedia of Type Strains, Phase IV (KMG-IV): sequencing the most valuable type-strain genomes for metagenomic binning, comparative biology and taxonomic classification.</title>
        <authorList>
            <person name="Goeker M."/>
        </authorList>
    </citation>
    <scope>NUCLEOTIDE SEQUENCE [LARGE SCALE GENOMIC DNA]</scope>
    <source>
        <strain evidence="2 3">DSM 45480</strain>
    </source>
</reference>
<dbReference type="AlphaFoldDB" id="A0A316HU98"/>